<comment type="caution">
    <text evidence="2">The sequence shown here is derived from an EMBL/GenBank/DDBJ whole genome shotgun (WGS) entry which is preliminary data.</text>
</comment>
<accession>A0A9D7HNU0</accession>
<sequence length="121" mass="13265">MRPESAIGHTLRRWLLNLLRAAHVVGLIGSGSVLFGGNPGPVFPFLLVGSGCAMVGLDLWSNPAYLRQVAGLWMAIKLALVAWLAFDAARAAWLFWLVLVLSVLAAHAPARFRHRDLWRAL</sequence>
<feature type="transmembrane region" description="Helical" evidence="1">
    <location>
        <begin position="14"/>
        <end position="36"/>
    </location>
</feature>
<reference evidence="2" key="1">
    <citation type="submission" date="2020-10" db="EMBL/GenBank/DDBJ databases">
        <title>Connecting structure to function with the recovery of over 1000 high-quality activated sludge metagenome-assembled genomes encoding full-length rRNA genes using long-read sequencing.</title>
        <authorList>
            <person name="Singleton C.M."/>
            <person name="Petriglieri F."/>
            <person name="Kristensen J.M."/>
            <person name="Kirkegaard R.H."/>
            <person name="Michaelsen T.Y."/>
            <person name="Andersen M.H."/>
            <person name="Karst S.M."/>
            <person name="Dueholm M.S."/>
            <person name="Nielsen P.H."/>
            <person name="Albertsen M."/>
        </authorList>
    </citation>
    <scope>NUCLEOTIDE SEQUENCE</scope>
    <source>
        <strain evidence="2">Bjer_18-Q3-R1-45_BAT3C.347</strain>
    </source>
</reference>
<evidence type="ECO:0000313" key="3">
    <source>
        <dbReference type="Proteomes" id="UP000807785"/>
    </source>
</evidence>
<keyword evidence="1" id="KW-0812">Transmembrane</keyword>
<name>A0A9D7HNU0_9PROT</name>
<feature type="transmembrane region" description="Helical" evidence="1">
    <location>
        <begin position="92"/>
        <end position="110"/>
    </location>
</feature>
<gene>
    <name evidence="2" type="ORF">IPH26_20130</name>
</gene>
<proteinExistence type="predicted"/>
<keyword evidence="1" id="KW-1133">Transmembrane helix</keyword>
<dbReference type="AlphaFoldDB" id="A0A9D7HNU0"/>
<evidence type="ECO:0000256" key="1">
    <source>
        <dbReference type="SAM" id="Phobius"/>
    </source>
</evidence>
<protein>
    <submittedName>
        <fullName evidence="2">Uncharacterized protein</fullName>
    </submittedName>
</protein>
<dbReference type="EMBL" id="JADJEV010000005">
    <property type="protein sequence ID" value="MBK6975143.1"/>
    <property type="molecule type" value="Genomic_DNA"/>
</dbReference>
<organism evidence="2 3">
    <name type="scientific">Candidatus Methylophosphatis roskildensis</name>
    <dbReference type="NCBI Taxonomy" id="2899263"/>
    <lineage>
        <taxon>Bacteria</taxon>
        <taxon>Pseudomonadati</taxon>
        <taxon>Pseudomonadota</taxon>
        <taxon>Betaproteobacteria</taxon>
        <taxon>Nitrosomonadales</taxon>
        <taxon>Sterolibacteriaceae</taxon>
        <taxon>Candidatus Methylophosphatis</taxon>
    </lineage>
</organism>
<evidence type="ECO:0000313" key="2">
    <source>
        <dbReference type="EMBL" id="MBK6975143.1"/>
    </source>
</evidence>
<keyword evidence="1" id="KW-0472">Membrane</keyword>
<dbReference type="Proteomes" id="UP000807785">
    <property type="component" value="Unassembled WGS sequence"/>
</dbReference>
<feature type="transmembrane region" description="Helical" evidence="1">
    <location>
        <begin position="69"/>
        <end position="86"/>
    </location>
</feature>